<protein>
    <submittedName>
        <fullName evidence="1">Uncharacterized protein</fullName>
    </submittedName>
</protein>
<dbReference type="SUPFAM" id="SSF48695">
    <property type="entry name" value="Multiheme cytochromes"/>
    <property type="match status" value="1"/>
</dbReference>
<proteinExistence type="predicted"/>
<accession>A0A284VJF0</accession>
<dbReference type="InterPro" id="IPR036280">
    <property type="entry name" value="Multihaem_cyt_sf"/>
</dbReference>
<dbReference type="RefSeq" id="WP_096203760.1">
    <property type="nucleotide sequence ID" value="NZ_FZMP01000021.1"/>
</dbReference>
<keyword evidence="2" id="KW-1185">Reference proteome</keyword>
<dbReference type="Proteomes" id="UP000218615">
    <property type="component" value="Unassembled WGS sequence"/>
</dbReference>
<gene>
    <name evidence="1" type="ORF">MNV_1170004</name>
</gene>
<dbReference type="OrthoDB" id="380860at2157"/>
<name>A0A284VJF0_9EURY</name>
<reference evidence="2" key="1">
    <citation type="submission" date="2017-06" db="EMBL/GenBank/DDBJ databases">
        <authorList>
            <person name="Cremers G."/>
        </authorList>
    </citation>
    <scope>NUCLEOTIDE SEQUENCE [LARGE SCALE GENOMIC DNA]</scope>
</reference>
<evidence type="ECO:0000313" key="2">
    <source>
        <dbReference type="Proteomes" id="UP000218615"/>
    </source>
</evidence>
<dbReference type="AlphaFoldDB" id="A0A284VJF0"/>
<dbReference type="EMBL" id="FZMP01000021">
    <property type="protein sequence ID" value="SNQ59373.1"/>
    <property type="molecule type" value="Genomic_DNA"/>
</dbReference>
<sequence>MIGYKKMLIIFASIVVIAVLLIISRVPLILATYAGTHSVEASTGNLDCLLCHKYIENEFNHSPQTLIVFEKHKAAAGNANYTTFIKYGYKYNSSEERIYTSSNNSTWDKGANADSTTYLQWYAAAGWIDNRTGEYKNVTLSLDVNGIAGIQNEEMCLLCHKSDMYDVEAHGVTIIGCTDIKCHGNADREGYADTFYAAGKAGTVLAQDNVHSEWFRVSRNSSEFFNYAAHNSTMVSDDFLTCIGCHANVGANINTTRKTRYAHNNKSTPSQRYS</sequence>
<evidence type="ECO:0000313" key="1">
    <source>
        <dbReference type="EMBL" id="SNQ59373.1"/>
    </source>
</evidence>
<organism evidence="1 2">
    <name type="scientific">Candidatus Methanoperedens nitratireducens</name>
    <dbReference type="NCBI Taxonomy" id="1392998"/>
    <lineage>
        <taxon>Archaea</taxon>
        <taxon>Methanobacteriati</taxon>
        <taxon>Methanobacteriota</taxon>
        <taxon>Stenosarchaea group</taxon>
        <taxon>Methanomicrobia</taxon>
        <taxon>Methanosarcinales</taxon>
        <taxon>ANME-2 cluster</taxon>
        <taxon>Candidatus Methanoperedentaceae</taxon>
        <taxon>Candidatus Methanoperedens</taxon>
    </lineage>
</organism>